<reference evidence="9 10" key="1">
    <citation type="submission" date="2017-05" db="EMBL/GenBank/DDBJ databases">
        <authorList>
            <person name="Varghese N."/>
            <person name="Submissions S."/>
        </authorList>
    </citation>
    <scope>NUCLEOTIDE SEQUENCE [LARGE SCALE GENOMIC DNA]</scope>
    <source>
        <strain evidence="9 10">DSM 21194</strain>
    </source>
</reference>
<keyword evidence="5 7" id="KW-0408">Iron</keyword>
<evidence type="ECO:0000256" key="2">
    <source>
        <dbReference type="ARBA" id="ARBA00022485"/>
    </source>
</evidence>
<keyword evidence="10" id="KW-1185">Reference proteome</keyword>
<dbReference type="Gene3D" id="4.10.490.10">
    <property type="entry name" value="High potential iron-sulphur protein"/>
    <property type="match status" value="1"/>
</dbReference>
<name>A0A521CV70_9BACT</name>
<evidence type="ECO:0000313" key="9">
    <source>
        <dbReference type="EMBL" id="SMO62560.1"/>
    </source>
</evidence>
<keyword evidence="3 7" id="KW-0479">Metal-binding</keyword>
<comment type="function">
    <text evidence="7">Specific class of high-redox-potential 4Fe-4S ferredoxins. Functions in anaerobic electron transport in most purple and in some other photosynthetic bacteria and in at least one genus (Paracoccus) of halophilic, denitrifying bacteria.</text>
</comment>
<evidence type="ECO:0000313" key="10">
    <source>
        <dbReference type="Proteomes" id="UP000317593"/>
    </source>
</evidence>
<evidence type="ECO:0000256" key="3">
    <source>
        <dbReference type="ARBA" id="ARBA00022723"/>
    </source>
</evidence>
<comment type="subunit">
    <text evidence="7">Homodimer.</text>
</comment>
<proteinExistence type="inferred from homology"/>
<dbReference type="PROSITE" id="PS51373">
    <property type="entry name" value="HIPIP"/>
    <property type="match status" value="1"/>
</dbReference>
<dbReference type="Pfam" id="PF01355">
    <property type="entry name" value="HIPIP"/>
    <property type="match status" value="1"/>
</dbReference>
<keyword evidence="6 7" id="KW-0411">Iron-sulfur</keyword>
<keyword evidence="1 7" id="KW-0813">Transport</keyword>
<organism evidence="9 10">
    <name type="scientific">Fodinibius sediminis</name>
    <dbReference type="NCBI Taxonomy" id="1214077"/>
    <lineage>
        <taxon>Bacteria</taxon>
        <taxon>Pseudomonadati</taxon>
        <taxon>Balneolota</taxon>
        <taxon>Balneolia</taxon>
        <taxon>Balneolales</taxon>
        <taxon>Balneolaceae</taxon>
        <taxon>Fodinibius</taxon>
    </lineage>
</organism>
<dbReference type="GO" id="GO:0051539">
    <property type="term" value="F:4 iron, 4 sulfur cluster binding"/>
    <property type="evidence" value="ECO:0007669"/>
    <property type="project" value="UniProtKB-KW"/>
</dbReference>
<dbReference type="PROSITE" id="PS51257">
    <property type="entry name" value="PROKAR_LIPOPROTEIN"/>
    <property type="match status" value="1"/>
</dbReference>
<feature type="domain" description="High potential iron-sulfur proteins family profile" evidence="8">
    <location>
        <begin position="53"/>
        <end position="122"/>
    </location>
</feature>
<evidence type="ECO:0000256" key="7">
    <source>
        <dbReference type="RuleBase" id="RU000620"/>
    </source>
</evidence>
<dbReference type="OrthoDB" id="671811at2"/>
<dbReference type="AlphaFoldDB" id="A0A521CV70"/>
<dbReference type="GO" id="GO:0009055">
    <property type="term" value="F:electron transfer activity"/>
    <property type="evidence" value="ECO:0007669"/>
    <property type="project" value="InterPro"/>
</dbReference>
<sequence length="122" mass="13469">MDKEYSRRVFFKRCFQQVVGGSALLAGSMFLGGCQSGEDSSPDQADPLDVDSCDDLSKVSEAELKKRKGFGYVEETPIPDKKCENCNLYIPPKEGQACGGCILFEGPVFEEGYCTYWAPQET</sequence>
<evidence type="ECO:0000256" key="6">
    <source>
        <dbReference type="ARBA" id="ARBA00023014"/>
    </source>
</evidence>
<dbReference type="EMBL" id="FXTH01000007">
    <property type="protein sequence ID" value="SMO62560.1"/>
    <property type="molecule type" value="Genomic_DNA"/>
</dbReference>
<dbReference type="InterPro" id="IPR000170">
    <property type="entry name" value="High_potential_FeS_prot"/>
</dbReference>
<dbReference type="RefSeq" id="WP_142714329.1">
    <property type="nucleotide sequence ID" value="NZ_FXTH01000007.1"/>
</dbReference>
<dbReference type="Proteomes" id="UP000317593">
    <property type="component" value="Unassembled WGS sequence"/>
</dbReference>
<dbReference type="GO" id="GO:0019646">
    <property type="term" value="P:aerobic electron transport chain"/>
    <property type="evidence" value="ECO:0007669"/>
    <property type="project" value="InterPro"/>
</dbReference>
<dbReference type="InterPro" id="IPR036369">
    <property type="entry name" value="HIPIP_sf"/>
</dbReference>
<comment type="similarity">
    <text evidence="7">Belongs to the high-potential iron-sulfur protein (HiPIP) family.</text>
</comment>
<evidence type="ECO:0000256" key="1">
    <source>
        <dbReference type="ARBA" id="ARBA00022448"/>
    </source>
</evidence>
<keyword evidence="2 7" id="KW-0004">4Fe-4S</keyword>
<protein>
    <recommendedName>
        <fullName evidence="7">High-potential iron-sulfur protein</fullName>
        <shortName evidence="7">HiPIP</shortName>
    </recommendedName>
</protein>
<dbReference type="GO" id="GO:0046872">
    <property type="term" value="F:metal ion binding"/>
    <property type="evidence" value="ECO:0007669"/>
    <property type="project" value="UniProtKB-KW"/>
</dbReference>
<keyword evidence="4 7" id="KW-0249">Electron transport</keyword>
<accession>A0A521CV70</accession>
<evidence type="ECO:0000256" key="4">
    <source>
        <dbReference type="ARBA" id="ARBA00022982"/>
    </source>
</evidence>
<dbReference type="SUPFAM" id="SSF57652">
    <property type="entry name" value="HIPIP (high potential iron protein)"/>
    <property type="match status" value="1"/>
</dbReference>
<gene>
    <name evidence="9" type="ORF">SAMN06265218_10772</name>
</gene>
<evidence type="ECO:0000259" key="8">
    <source>
        <dbReference type="PROSITE" id="PS51373"/>
    </source>
</evidence>
<evidence type="ECO:0000256" key="5">
    <source>
        <dbReference type="ARBA" id="ARBA00023004"/>
    </source>
</evidence>